<evidence type="ECO:0000313" key="1">
    <source>
        <dbReference type="EMBL" id="MPN59267.1"/>
    </source>
</evidence>
<sequence>MSGVVLDETGQSQEERLLADLVQTKSSETEKVEKLIEDYPEAAVQILRNWLSDD</sequence>
<organism evidence="1">
    <name type="scientific">bioreactor metagenome</name>
    <dbReference type="NCBI Taxonomy" id="1076179"/>
    <lineage>
        <taxon>unclassified sequences</taxon>
        <taxon>metagenomes</taxon>
        <taxon>ecological metagenomes</taxon>
    </lineage>
</organism>
<comment type="caution">
    <text evidence="1">The sequence shown here is derived from an EMBL/GenBank/DDBJ whole genome shotgun (WGS) entry which is preliminary data.</text>
</comment>
<accession>A0A645J793</accession>
<dbReference type="AlphaFoldDB" id="A0A645J793"/>
<dbReference type="EMBL" id="VSSQ01133077">
    <property type="protein sequence ID" value="MPN59267.1"/>
    <property type="molecule type" value="Genomic_DNA"/>
</dbReference>
<name>A0A645J793_9ZZZZ</name>
<protein>
    <submittedName>
        <fullName evidence="1">Uncharacterized protein</fullName>
    </submittedName>
</protein>
<gene>
    <name evidence="1" type="ORF">SDC9_206988</name>
</gene>
<proteinExistence type="predicted"/>
<reference evidence="1" key="1">
    <citation type="submission" date="2019-08" db="EMBL/GenBank/DDBJ databases">
        <authorList>
            <person name="Kucharzyk K."/>
            <person name="Murdoch R.W."/>
            <person name="Higgins S."/>
            <person name="Loffler F."/>
        </authorList>
    </citation>
    <scope>NUCLEOTIDE SEQUENCE</scope>
</reference>